<evidence type="ECO:0000313" key="3">
    <source>
        <dbReference type="Proteomes" id="UP000229600"/>
    </source>
</evidence>
<dbReference type="PANTHER" id="PTHR22916:SF3">
    <property type="entry name" value="UDP-GLCNAC:BETAGAL BETA-1,3-N-ACETYLGLUCOSAMINYLTRANSFERASE-LIKE PROTEIN 1"/>
    <property type="match status" value="1"/>
</dbReference>
<dbReference type="AlphaFoldDB" id="A0A2H0N610"/>
<gene>
    <name evidence="2" type="ORF">COV59_01660</name>
</gene>
<evidence type="ECO:0000259" key="1">
    <source>
        <dbReference type="Pfam" id="PF00535"/>
    </source>
</evidence>
<name>A0A2H0N610_9BACT</name>
<dbReference type="Gene3D" id="3.90.550.10">
    <property type="entry name" value="Spore Coat Polysaccharide Biosynthesis Protein SpsA, Chain A"/>
    <property type="match status" value="1"/>
</dbReference>
<organism evidence="2 3">
    <name type="scientific">Candidatus Magasanikbacteria bacterium CG11_big_fil_rev_8_21_14_0_20_39_34</name>
    <dbReference type="NCBI Taxonomy" id="1974653"/>
    <lineage>
        <taxon>Bacteria</taxon>
        <taxon>Candidatus Magasanikiibacteriota</taxon>
    </lineage>
</organism>
<dbReference type="Pfam" id="PF00535">
    <property type="entry name" value="Glycos_transf_2"/>
    <property type="match status" value="1"/>
</dbReference>
<dbReference type="PANTHER" id="PTHR22916">
    <property type="entry name" value="GLYCOSYLTRANSFERASE"/>
    <property type="match status" value="1"/>
</dbReference>
<dbReference type="InterPro" id="IPR001173">
    <property type="entry name" value="Glyco_trans_2-like"/>
</dbReference>
<dbReference type="GO" id="GO:0016758">
    <property type="term" value="F:hexosyltransferase activity"/>
    <property type="evidence" value="ECO:0007669"/>
    <property type="project" value="UniProtKB-ARBA"/>
</dbReference>
<dbReference type="EMBL" id="PCWN01000005">
    <property type="protein sequence ID" value="PIR04322.1"/>
    <property type="molecule type" value="Genomic_DNA"/>
</dbReference>
<feature type="domain" description="Glycosyltransferase 2-like" evidence="1">
    <location>
        <begin position="4"/>
        <end position="117"/>
    </location>
</feature>
<dbReference type="Proteomes" id="UP000229600">
    <property type="component" value="Unassembled WGS sequence"/>
</dbReference>
<accession>A0A2H0N610</accession>
<reference evidence="2 3" key="1">
    <citation type="submission" date="2017-09" db="EMBL/GenBank/DDBJ databases">
        <title>Depth-based differentiation of microbial function through sediment-hosted aquifers and enrichment of novel symbionts in the deep terrestrial subsurface.</title>
        <authorList>
            <person name="Probst A.J."/>
            <person name="Ladd B."/>
            <person name="Jarett J.K."/>
            <person name="Geller-Mcgrath D.E."/>
            <person name="Sieber C.M."/>
            <person name="Emerson J.B."/>
            <person name="Anantharaman K."/>
            <person name="Thomas B.C."/>
            <person name="Malmstrom R."/>
            <person name="Stieglmeier M."/>
            <person name="Klingl A."/>
            <person name="Woyke T."/>
            <person name="Ryan C.M."/>
            <person name="Banfield J.F."/>
        </authorList>
    </citation>
    <scope>NUCLEOTIDE SEQUENCE [LARGE SCALE GENOMIC DNA]</scope>
    <source>
        <strain evidence="2">CG11_big_fil_rev_8_21_14_0_20_39_34</strain>
    </source>
</reference>
<dbReference type="CDD" id="cd00761">
    <property type="entry name" value="Glyco_tranf_GTA_type"/>
    <property type="match status" value="1"/>
</dbReference>
<dbReference type="SUPFAM" id="SSF53448">
    <property type="entry name" value="Nucleotide-diphospho-sugar transferases"/>
    <property type="match status" value="1"/>
</dbReference>
<proteinExistence type="predicted"/>
<evidence type="ECO:0000313" key="2">
    <source>
        <dbReference type="EMBL" id="PIR04322.1"/>
    </source>
</evidence>
<comment type="caution">
    <text evidence="2">The sequence shown here is derived from an EMBL/GenBank/DDBJ whole genome shotgun (WGS) entry which is preliminary data.</text>
</comment>
<protein>
    <recommendedName>
        <fullName evidence="1">Glycosyltransferase 2-like domain-containing protein</fullName>
    </recommendedName>
</protein>
<dbReference type="InterPro" id="IPR029044">
    <property type="entry name" value="Nucleotide-diphossugar_trans"/>
</dbReference>
<sequence>MLFSIIIPTYNRANLLVKSLESIFAQDYSHFEVIIVDDGSTDNTMTVVHDMQVYEKRLRYIYQKNSGASSARNAGLMAAKGDLIVYLDSDDSVLPNFLSHIQVAFQNNEQACFGIVNQIRHIILVDKNLNILQEKPAEVLCTQAPTLQDYYHWKVKTTSSGLFHKRDFVQGNIFWDVTLSYIEDWDFLLMLGNVKPDGFVFVMEPLVYYTQRYGSTEGMCSNATYGDWANAFDFIYKKHKEDSLMQGQNWWPERVEKYTRLQKLVEEGLEKPARYKYFPEYNED</sequence>